<dbReference type="Proteomes" id="UP001056291">
    <property type="component" value="Chromosome"/>
</dbReference>
<proteinExistence type="predicted"/>
<organism evidence="3 4">
    <name type="scientific">Sneathiella marina</name>
    <dbReference type="NCBI Taxonomy" id="2950108"/>
    <lineage>
        <taxon>Bacteria</taxon>
        <taxon>Pseudomonadati</taxon>
        <taxon>Pseudomonadota</taxon>
        <taxon>Alphaproteobacteria</taxon>
        <taxon>Sneathiellales</taxon>
        <taxon>Sneathiellaceae</taxon>
        <taxon>Sneathiella</taxon>
    </lineage>
</organism>
<feature type="domain" description="Guanylate cyclase" evidence="2">
    <location>
        <begin position="483"/>
        <end position="623"/>
    </location>
</feature>
<dbReference type="SMART" id="SM01080">
    <property type="entry name" value="CHASE2"/>
    <property type="match status" value="1"/>
</dbReference>
<dbReference type="InterPro" id="IPR050697">
    <property type="entry name" value="Adenylyl/Guanylyl_Cyclase_3/4"/>
</dbReference>
<name>A0ABY4W0F5_9PROT</name>
<dbReference type="PANTHER" id="PTHR43081">
    <property type="entry name" value="ADENYLATE CYCLASE, TERMINAL-DIFFERENTIATION SPECIFIC-RELATED"/>
    <property type="match status" value="1"/>
</dbReference>
<protein>
    <submittedName>
        <fullName evidence="3">Adenylate/guanylate cyclase domain-containing protein</fullName>
    </submittedName>
</protein>
<evidence type="ECO:0000313" key="3">
    <source>
        <dbReference type="EMBL" id="USG60615.1"/>
    </source>
</evidence>
<feature type="transmembrane region" description="Helical" evidence="1">
    <location>
        <begin position="365"/>
        <end position="388"/>
    </location>
</feature>
<dbReference type="Gene3D" id="3.30.70.1230">
    <property type="entry name" value="Nucleotide cyclase"/>
    <property type="match status" value="1"/>
</dbReference>
<keyword evidence="1" id="KW-0472">Membrane</keyword>
<reference evidence="3" key="1">
    <citation type="submission" date="2022-06" db="EMBL/GenBank/DDBJ databases">
        <title>Sneathiella actinostolidae sp. nov., isolated from a sea anemonein the Western Pacific Ocean.</title>
        <authorList>
            <person name="Wei M.J."/>
        </authorList>
    </citation>
    <scope>NUCLEOTIDE SEQUENCE</scope>
    <source>
        <strain evidence="3">PHK-P5</strain>
    </source>
</reference>
<dbReference type="InterPro" id="IPR007890">
    <property type="entry name" value="CHASE2"/>
</dbReference>
<evidence type="ECO:0000259" key="2">
    <source>
        <dbReference type="PROSITE" id="PS50125"/>
    </source>
</evidence>
<evidence type="ECO:0000313" key="4">
    <source>
        <dbReference type="Proteomes" id="UP001056291"/>
    </source>
</evidence>
<dbReference type="CDD" id="cd07302">
    <property type="entry name" value="CHD"/>
    <property type="match status" value="1"/>
</dbReference>
<feature type="transmembrane region" description="Helical" evidence="1">
    <location>
        <begin position="20"/>
        <end position="43"/>
    </location>
</feature>
<keyword evidence="1" id="KW-0812">Transmembrane</keyword>
<keyword evidence="4" id="KW-1185">Reference proteome</keyword>
<sequence length="748" mass="82837">MASNIAAKVFDSLTQPVKWLFFAGSGRFSAILVLIAALLLQIYDPPFLSNFRDRVFDYYQQSLPRVAAEPRPVVVIDIDENSLLNLGQWPWPRSYLAQLVKNATRKGAAVIGFDILFAEADRLSPDKISQSIPNLSSDIKTHLSTLPSFDSIFADEIAASRVVLGVSVSPEIDGANNYGMERVASFAALGKDPNPYLKTFPALIGNIDELDKAAAGRGMVSLDQDFDGIVRRVPLANKVGDRIVPTLALDMLRVATGRNVVIQTNDNGIVGFKIAGTLVPTDTKGRIWIKYSEFDPEQYISALDVINDTVDPARLAGRMVLVGTSATGLKDLRASPLTSNLPGVEMHLQLLENIWTQSYMFRPDYVALFEWLGTLLTGLTLIVLVPLAGARMTLGLLVFVGTVAVSSSAYFFIYHSVLIDVTYTLFASTLIYITLVYANYLSTEQERTRIRTAFALYLSPELVSRLSASPESLVLGGEEKEMTFMFCDIREFTVISESYKHDPQGLTKLINRFLTPMTGEILRRNGTIDKYMGDSIMAFWNAPIDNPMHPKDAADTALQMIPHLSKLNAELKIEAIAEERTFKPLRVGIGLNTGSCIVGNLGSEQRFDYSVLGDPVNLASRLEGQSKEYGFSIIVGESTAQHLAGYAMIELDLIAVKGKYDAVRIYGLLGGPELCEDPDFSAARKLVDEFLGHYRTRHWAEALELTAAMKEHNPRFDIFADMYKGRIEEFLQFPPPADWDGVYRATRK</sequence>
<dbReference type="EMBL" id="CP098747">
    <property type="protein sequence ID" value="USG60615.1"/>
    <property type="molecule type" value="Genomic_DNA"/>
</dbReference>
<feature type="transmembrane region" description="Helical" evidence="1">
    <location>
        <begin position="394"/>
        <end position="414"/>
    </location>
</feature>
<dbReference type="PANTHER" id="PTHR43081:SF1">
    <property type="entry name" value="ADENYLATE CYCLASE, TERMINAL-DIFFERENTIATION SPECIFIC"/>
    <property type="match status" value="1"/>
</dbReference>
<evidence type="ECO:0000256" key="1">
    <source>
        <dbReference type="SAM" id="Phobius"/>
    </source>
</evidence>
<dbReference type="SUPFAM" id="SSF55073">
    <property type="entry name" value="Nucleotide cyclase"/>
    <property type="match status" value="1"/>
</dbReference>
<dbReference type="PROSITE" id="PS50125">
    <property type="entry name" value="GUANYLATE_CYCLASE_2"/>
    <property type="match status" value="1"/>
</dbReference>
<keyword evidence="1" id="KW-1133">Transmembrane helix</keyword>
<dbReference type="RefSeq" id="WP_251933496.1">
    <property type="nucleotide sequence ID" value="NZ_CP098747.1"/>
</dbReference>
<accession>A0ABY4W0F5</accession>
<feature type="transmembrane region" description="Helical" evidence="1">
    <location>
        <begin position="421"/>
        <end position="441"/>
    </location>
</feature>
<dbReference type="InterPro" id="IPR029787">
    <property type="entry name" value="Nucleotide_cyclase"/>
</dbReference>
<dbReference type="Pfam" id="PF05226">
    <property type="entry name" value="CHASE2"/>
    <property type="match status" value="1"/>
</dbReference>
<dbReference type="InterPro" id="IPR001054">
    <property type="entry name" value="A/G_cyclase"/>
</dbReference>
<gene>
    <name evidence="3" type="ORF">NBZ79_15730</name>
</gene>
<dbReference type="SMART" id="SM00044">
    <property type="entry name" value="CYCc"/>
    <property type="match status" value="1"/>
</dbReference>
<dbReference type="Pfam" id="PF00211">
    <property type="entry name" value="Guanylate_cyc"/>
    <property type="match status" value="1"/>
</dbReference>